<keyword evidence="1" id="KW-0812">Transmembrane</keyword>
<dbReference type="AlphaFoldDB" id="A0A1X7NQQ4"/>
<keyword evidence="1" id="KW-0472">Membrane</keyword>
<feature type="transmembrane region" description="Helical" evidence="1">
    <location>
        <begin position="28"/>
        <end position="48"/>
    </location>
</feature>
<evidence type="ECO:0000256" key="1">
    <source>
        <dbReference type="SAM" id="Phobius"/>
    </source>
</evidence>
<dbReference type="Proteomes" id="UP000193083">
    <property type="component" value="Unassembled WGS sequence"/>
</dbReference>
<evidence type="ECO:0008006" key="4">
    <source>
        <dbReference type="Google" id="ProtNLM"/>
    </source>
</evidence>
<keyword evidence="1" id="KW-1133">Transmembrane helix</keyword>
<evidence type="ECO:0000313" key="2">
    <source>
        <dbReference type="EMBL" id="SMH40474.1"/>
    </source>
</evidence>
<dbReference type="EMBL" id="FXBL01000004">
    <property type="protein sequence ID" value="SMH40474.1"/>
    <property type="molecule type" value="Genomic_DNA"/>
</dbReference>
<proteinExistence type="predicted"/>
<reference evidence="2 3" key="1">
    <citation type="submission" date="2017-04" db="EMBL/GenBank/DDBJ databases">
        <authorList>
            <person name="Afonso C.L."/>
            <person name="Miller P.J."/>
            <person name="Scott M.A."/>
            <person name="Spackman E."/>
            <person name="Goraichik I."/>
            <person name="Dimitrov K.M."/>
            <person name="Suarez D.L."/>
            <person name="Swayne D.E."/>
        </authorList>
    </citation>
    <scope>NUCLEOTIDE SEQUENCE [LARGE SCALE GENOMIC DNA]</scope>
    <source>
        <strain evidence="2 3">B5P</strain>
    </source>
</reference>
<keyword evidence="3" id="KW-1185">Reference proteome</keyword>
<gene>
    <name evidence="2" type="ORF">SAMN02982922_2332</name>
</gene>
<sequence length="115" mass="12479">MGNVIDFRRHRGGTQPKAVHRHHENPAWLPRVAIAAAVAGLGAAAMFVGPVQLAGRFGLAAGCNIKGNIAIGGERIYHVPGQSYYSDTRVSPMRGERWFCSEADARAAGWRRSRI</sequence>
<accession>A0A1X7NQQ4</accession>
<organism evidence="2 3">
    <name type="scientific">Mesorhizobium australicum</name>
    <dbReference type="NCBI Taxonomy" id="536018"/>
    <lineage>
        <taxon>Bacteria</taxon>
        <taxon>Pseudomonadati</taxon>
        <taxon>Pseudomonadota</taxon>
        <taxon>Alphaproteobacteria</taxon>
        <taxon>Hyphomicrobiales</taxon>
        <taxon>Phyllobacteriaceae</taxon>
        <taxon>Mesorhizobium</taxon>
    </lineage>
</organism>
<protein>
    <recommendedName>
        <fullName evidence="4">Succinoglycan biosynthesis protein ExoI</fullName>
    </recommendedName>
</protein>
<evidence type="ECO:0000313" key="3">
    <source>
        <dbReference type="Proteomes" id="UP000193083"/>
    </source>
</evidence>
<name>A0A1X7NQQ4_9HYPH</name>